<name>A0ABT1I1E2_STRSD</name>
<dbReference type="SUPFAM" id="SSF101386">
    <property type="entry name" value="all-alpha NTP pyrophosphatases"/>
    <property type="match status" value="1"/>
</dbReference>
<dbReference type="RefSeq" id="WP_253672582.1">
    <property type="nucleotide sequence ID" value="NZ_JAMTCP010000045.1"/>
</dbReference>
<dbReference type="Proteomes" id="UP001205311">
    <property type="component" value="Unassembled WGS sequence"/>
</dbReference>
<proteinExistence type="predicted"/>
<organism evidence="1 2">
    <name type="scientific">Streptoalloteichus tenebrarius (strain ATCC 17920 / DSM 40477 / JCM 4838 / CBS 697.72 / NBRC 16177 / NCIMB 11028 / NRRL B-12390 / A12253. 1 / ISP 5477)</name>
    <name type="common">Streptomyces tenebrarius</name>
    <dbReference type="NCBI Taxonomy" id="1933"/>
    <lineage>
        <taxon>Bacteria</taxon>
        <taxon>Bacillati</taxon>
        <taxon>Actinomycetota</taxon>
        <taxon>Actinomycetes</taxon>
        <taxon>Pseudonocardiales</taxon>
        <taxon>Pseudonocardiaceae</taxon>
        <taxon>Streptoalloteichus</taxon>
    </lineage>
</organism>
<sequence>MEHRATALRRAAAPTISGVITDLDGAPVDMTTALYRLSLAFDRRFPEHDAPADRLVRLCEEVGELAEEVLVAETGDLSPAPVRPNLVKELRDVLRAAVGLARRYGRSVRFAAVPERGAPPLVLIARLAVAAGDCARWVHHDAGMGVKVEKHGVFRPERLGASVQAVLDAVAGLTAHYTVAEALARSVEDAYRRYQQEGHIEPGGGAGNP</sequence>
<evidence type="ECO:0000313" key="2">
    <source>
        <dbReference type="Proteomes" id="UP001205311"/>
    </source>
</evidence>
<reference evidence="1 2" key="1">
    <citation type="submission" date="2022-06" db="EMBL/GenBank/DDBJ databases">
        <title>Genomic Encyclopedia of Archaeal and Bacterial Type Strains, Phase II (KMG-II): from individual species to whole genera.</title>
        <authorList>
            <person name="Goeker M."/>
        </authorList>
    </citation>
    <scope>NUCLEOTIDE SEQUENCE [LARGE SCALE GENOMIC DNA]</scope>
    <source>
        <strain evidence="1 2">DSM 40477</strain>
    </source>
</reference>
<keyword evidence="2" id="KW-1185">Reference proteome</keyword>
<accession>A0ABT1I1E2</accession>
<protein>
    <submittedName>
        <fullName evidence="1">Uncharacterized protein</fullName>
    </submittedName>
</protein>
<dbReference type="CDD" id="cd11523">
    <property type="entry name" value="NTP-PPase"/>
    <property type="match status" value="1"/>
</dbReference>
<gene>
    <name evidence="1" type="ORF">LX15_005325</name>
</gene>
<dbReference type="Gene3D" id="1.10.287.1080">
    <property type="entry name" value="MazG-like"/>
    <property type="match status" value="1"/>
</dbReference>
<dbReference type="EMBL" id="JAMTCP010000045">
    <property type="protein sequence ID" value="MCP2261599.1"/>
    <property type="molecule type" value="Genomic_DNA"/>
</dbReference>
<evidence type="ECO:0000313" key="1">
    <source>
        <dbReference type="EMBL" id="MCP2261599.1"/>
    </source>
</evidence>
<comment type="caution">
    <text evidence="1">The sequence shown here is derived from an EMBL/GenBank/DDBJ whole genome shotgun (WGS) entry which is preliminary data.</text>
</comment>